<dbReference type="Proteomes" id="UP000007382">
    <property type="component" value="Chromosome"/>
</dbReference>
<sequence length="99" mass="10845">MGRLVDHVLSDLFCVSESPDKTLPGLSPTVRAFDLSGQFLLPAFSAQFLLSIRVFWTEEKSIFRSELAMTGIITSRSKSKVLLRSSSSVNKPGDGVLIL</sequence>
<accession>I0INX6</accession>
<gene>
    <name evidence="1" type="ordered locus">LFE_1292</name>
</gene>
<organism evidence="1 2">
    <name type="scientific">Leptospirillum ferrooxidans (strain C2-3)</name>
    <dbReference type="NCBI Taxonomy" id="1162668"/>
    <lineage>
        <taxon>Bacteria</taxon>
        <taxon>Pseudomonadati</taxon>
        <taxon>Nitrospirota</taxon>
        <taxon>Nitrospiria</taxon>
        <taxon>Nitrospirales</taxon>
        <taxon>Nitrospiraceae</taxon>
        <taxon>Leptospirillum</taxon>
    </lineage>
</organism>
<dbReference type="HOGENOM" id="CLU_2316843_0_0_0"/>
<reference evidence="1 2" key="1">
    <citation type="journal article" date="2012" name="J. Bacteriol.">
        <title>Complete Genome Sequence of Leptospirillum ferrooxidans Strain C2-3, Isolated from a Fresh Volcanic Ash Deposit on the Island of Miyake, Japan.</title>
        <authorList>
            <person name="Fujimura R."/>
            <person name="Sato Y."/>
            <person name="Nishizawa T."/>
            <person name="Oshima K."/>
            <person name="Kim S.-W."/>
            <person name="Hattori M."/>
            <person name="Kamijo T."/>
            <person name="Ohta H."/>
        </authorList>
    </citation>
    <scope>NUCLEOTIDE SEQUENCE [LARGE SCALE GENOMIC DNA]</scope>
    <source>
        <strain evidence="1 2">C2-3</strain>
    </source>
</reference>
<dbReference type="PATRIC" id="fig|1162668.3.peg.1507"/>
<proteinExistence type="predicted"/>
<protein>
    <submittedName>
        <fullName evidence="1">Uncharacterized protein</fullName>
    </submittedName>
</protein>
<keyword evidence="2" id="KW-1185">Reference proteome</keyword>
<reference evidence="2" key="2">
    <citation type="submission" date="2012-03" db="EMBL/GenBank/DDBJ databases">
        <title>The complete genome sequence of the pioneer microbe on fresh volcanic deposit, Leptospirillum ferrooxidans strain C2-3.</title>
        <authorList>
            <person name="Fujimura R."/>
            <person name="Sato Y."/>
            <person name="Nishizawa T."/>
            <person name="Nanba K."/>
            <person name="Oshima K."/>
            <person name="Hattori M."/>
            <person name="Kamijo T."/>
            <person name="Ohta H."/>
        </authorList>
    </citation>
    <scope>NUCLEOTIDE SEQUENCE [LARGE SCALE GENOMIC DNA]</scope>
    <source>
        <strain evidence="2">C2-3</strain>
    </source>
</reference>
<dbReference type="EMBL" id="AP012342">
    <property type="protein sequence ID" value="BAM06975.1"/>
    <property type="molecule type" value="Genomic_DNA"/>
</dbReference>
<dbReference type="KEGG" id="lfc:LFE_1292"/>
<evidence type="ECO:0000313" key="2">
    <source>
        <dbReference type="Proteomes" id="UP000007382"/>
    </source>
</evidence>
<dbReference type="AlphaFoldDB" id="I0INX6"/>
<name>I0INX6_LEPFC</name>
<dbReference type="RefSeq" id="WP_014449464.1">
    <property type="nucleotide sequence ID" value="NC_017094.1"/>
</dbReference>
<evidence type="ECO:0000313" key="1">
    <source>
        <dbReference type="EMBL" id="BAM06975.1"/>
    </source>
</evidence>